<proteinExistence type="inferred from homology"/>
<feature type="domain" description="TonB-dependent receptor-like beta-barrel" evidence="10">
    <location>
        <begin position="88"/>
        <end position="257"/>
    </location>
</feature>
<evidence type="ECO:0000313" key="11">
    <source>
        <dbReference type="EMBL" id="PZQ17856.1"/>
    </source>
</evidence>
<keyword evidence="7 8" id="KW-0998">Cell outer membrane</keyword>
<evidence type="ECO:0000256" key="6">
    <source>
        <dbReference type="ARBA" id="ARBA00023136"/>
    </source>
</evidence>
<organism evidence="11 12">
    <name type="scientific">Ancylobacter novellus</name>
    <name type="common">Thiobacillus novellus</name>
    <dbReference type="NCBI Taxonomy" id="921"/>
    <lineage>
        <taxon>Bacteria</taxon>
        <taxon>Pseudomonadati</taxon>
        <taxon>Pseudomonadota</taxon>
        <taxon>Alphaproteobacteria</taxon>
        <taxon>Hyphomicrobiales</taxon>
        <taxon>Xanthobacteraceae</taxon>
        <taxon>Ancylobacter</taxon>
    </lineage>
</organism>
<gene>
    <name evidence="11" type="ORF">DI565_03740</name>
</gene>
<evidence type="ECO:0000256" key="7">
    <source>
        <dbReference type="ARBA" id="ARBA00023237"/>
    </source>
</evidence>
<sequence>MVGLRPGLDPSDRPADRDRGHSLPDLRDLFRPQPPVRARDRRQGSRAHSEARRRVQTDARTVAFRDVVALLQAADLDHPGGRGPVAGEGESYEAGLKFEAFGLTGTTSIYHIDKVNVVFGSSLDNTLAVSGKVRSRGFEADVAGQINDRISLIASYGYTDALNTAGDFKGQRPPNVAKHTASFYAAYDFGKVHNDDTLRIGAGVRAQGRRAGVVTKNPTGSVADQYFLPRYAVFDAFAAYKIAATYPVTVQLNLKNIFDKTYYTSSIGTTALAKSIGEPFQAIASARVDF</sequence>
<keyword evidence="6 8" id="KW-0472">Membrane</keyword>
<name>A0A2W5KL86_ANCNO</name>
<dbReference type="Pfam" id="PF00593">
    <property type="entry name" value="TonB_dep_Rec_b-barrel"/>
    <property type="match status" value="1"/>
</dbReference>
<evidence type="ECO:0000256" key="3">
    <source>
        <dbReference type="ARBA" id="ARBA00022452"/>
    </source>
</evidence>
<dbReference type="GO" id="GO:0015344">
    <property type="term" value="F:siderophore uptake transmembrane transporter activity"/>
    <property type="evidence" value="ECO:0007669"/>
    <property type="project" value="TreeGrafter"/>
</dbReference>
<feature type="region of interest" description="Disordered" evidence="9">
    <location>
        <begin position="1"/>
        <end position="57"/>
    </location>
</feature>
<feature type="compositionally biased region" description="Basic and acidic residues" evidence="9">
    <location>
        <begin position="10"/>
        <end position="30"/>
    </location>
</feature>
<dbReference type="Gene3D" id="2.40.170.20">
    <property type="entry name" value="TonB-dependent receptor, beta-barrel domain"/>
    <property type="match status" value="1"/>
</dbReference>
<dbReference type="PROSITE" id="PS52016">
    <property type="entry name" value="TONB_DEPENDENT_REC_3"/>
    <property type="match status" value="1"/>
</dbReference>
<comment type="subcellular location">
    <subcellularLocation>
        <location evidence="1 8">Cell outer membrane</location>
        <topology evidence="1 8">Multi-pass membrane protein</topology>
    </subcellularLocation>
</comment>
<evidence type="ECO:0000256" key="9">
    <source>
        <dbReference type="SAM" id="MobiDB-lite"/>
    </source>
</evidence>
<dbReference type="SUPFAM" id="SSF56935">
    <property type="entry name" value="Porins"/>
    <property type="match status" value="1"/>
</dbReference>
<dbReference type="PANTHER" id="PTHR32552:SF85">
    <property type="entry name" value="BLL7968 PROTEIN"/>
    <property type="match status" value="1"/>
</dbReference>
<dbReference type="InterPro" id="IPR000531">
    <property type="entry name" value="Beta-barrel_TonB"/>
</dbReference>
<dbReference type="EMBL" id="QFPN01000002">
    <property type="protein sequence ID" value="PZQ17856.1"/>
    <property type="molecule type" value="Genomic_DNA"/>
</dbReference>
<reference evidence="11 12" key="1">
    <citation type="submission" date="2017-08" db="EMBL/GenBank/DDBJ databases">
        <title>Infants hospitalized years apart are colonized by the same room-sourced microbial strains.</title>
        <authorList>
            <person name="Brooks B."/>
            <person name="Olm M.R."/>
            <person name="Firek B.A."/>
            <person name="Baker R."/>
            <person name="Thomas B.C."/>
            <person name="Morowitz M.J."/>
            <person name="Banfield J.F."/>
        </authorList>
    </citation>
    <scope>NUCLEOTIDE SEQUENCE [LARGE SCALE GENOMIC DNA]</scope>
    <source>
        <strain evidence="11">S2_005_003_R2_43</strain>
    </source>
</reference>
<comment type="similarity">
    <text evidence="8">Belongs to the TonB-dependent receptor family.</text>
</comment>
<feature type="compositionally biased region" description="Basic and acidic residues" evidence="9">
    <location>
        <begin position="37"/>
        <end position="57"/>
    </location>
</feature>
<evidence type="ECO:0000313" key="12">
    <source>
        <dbReference type="Proteomes" id="UP000249577"/>
    </source>
</evidence>
<evidence type="ECO:0000256" key="4">
    <source>
        <dbReference type="ARBA" id="ARBA00022692"/>
    </source>
</evidence>
<comment type="caution">
    <text evidence="11">The sequence shown here is derived from an EMBL/GenBank/DDBJ whole genome shotgun (WGS) entry which is preliminary data.</text>
</comment>
<keyword evidence="2 8" id="KW-0813">Transport</keyword>
<dbReference type="GO" id="GO:0009279">
    <property type="term" value="C:cell outer membrane"/>
    <property type="evidence" value="ECO:0007669"/>
    <property type="project" value="UniProtKB-SubCell"/>
</dbReference>
<keyword evidence="5" id="KW-0798">TonB box</keyword>
<accession>A0A2W5KL86</accession>
<dbReference type="InterPro" id="IPR039426">
    <property type="entry name" value="TonB-dep_rcpt-like"/>
</dbReference>
<evidence type="ECO:0000256" key="5">
    <source>
        <dbReference type="ARBA" id="ARBA00023077"/>
    </source>
</evidence>
<dbReference type="Proteomes" id="UP000249577">
    <property type="component" value="Unassembled WGS sequence"/>
</dbReference>
<keyword evidence="3 8" id="KW-1134">Transmembrane beta strand</keyword>
<protein>
    <recommendedName>
        <fullName evidence="10">TonB-dependent receptor-like beta-barrel domain-containing protein</fullName>
    </recommendedName>
</protein>
<dbReference type="AlphaFoldDB" id="A0A2W5KL86"/>
<evidence type="ECO:0000256" key="2">
    <source>
        <dbReference type="ARBA" id="ARBA00022448"/>
    </source>
</evidence>
<keyword evidence="4 8" id="KW-0812">Transmembrane</keyword>
<evidence type="ECO:0000259" key="10">
    <source>
        <dbReference type="Pfam" id="PF00593"/>
    </source>
</evidence>
<dbReference type="PANTHER" id="PTHR32552">
    <property type="entry name" value="FERRICHROME IRON RECEPTOR-RELATED"/>
    <property type="match status" value="1"/>
</dbReference>
<evidence type="ECO:0000256" key="1">
    <source>
        <dbReference type="ARBA" id="ARBA00004571"/>
    </source>
</evidence>
<evidence type="ECO:0000256" key="8">
    <source>
        <dbReference type="PROSITE-ProRule" id="PRU01360"/>
    </source>
</evidence>
<dbReference type="InterPro" id="IPR036942">
    <property type="entry name" value="Beta-barrel_TonB_sf"/>
</dbReference>